<organism evidence="2 3">
    <name type="scientific">Streptomyces orinoci</name>
    <name type="common">Streptoverticillium orinoci</name>
    <dbReference type="NCBI Taxonomy" id="67339"/>
    <lineage>
        <taxon>Bacteria</taxon>
        <taxon>Bacillati</taxon>
        <taxon>Actinomycetota</taxon>
        <taxon>Actinomycetes</taxon>
        <taxon>Kitasatosporales</taxon>
        <taxon>Streptomycetaceae</taxon>
        <taxon>Streptomyces</taxon>
    </lineage>
</organism>
<dbReference type="EMBL" id="JBFAUK010000014">
    <property type="protein sequence ID" value="MEV5508576.1"/>
    <property type="molecule type" value="Genomic_DNA"/>
</dbReference>
<name>A0ABV3K098_STRON</name>
<keyword evidence="1" id="KW-0732">Signal</keyword>
<accession>A0ABV3K098</accession>
<protein>
    <recommendedName>
        <fullName evidence="4">Secreted protein</fullName>
    </recommendedName>
</protein>
<feature type="signal peptide" evidence="1">
    <location>
        <begin position="1"/>
        <end position="25"/>
    </location>
</feature>
<feature type="chain" id="PRO_5045100200" description="Secreted protein" evidence="1">
    <location>
        <begin position="26"/>
        <end position="90"/>
    </location>
</feature>
<reference evidence="2 3" key="1">
    <citation type="submission" date="2024-06" db="EMBL/GenBank/DDBJ databases">
        <title>The Natural Products Discovery Center: Release of the First 8490 Sequenced Strains for Exploring Actinobacteria Biosynthetic Diversity.</title>
        <authorList>
            <person name="Kalkreuter E."/>
            <person name="Kautsar S.A."/>
            <person name="Yang D."/>
            <person name="Bader C.D."/>
            <person name="Teijaro C.N."/>
            <person name="Fluegel L."/>
            <person name="Davis C.M."/>
            <person name="Simpson J.R."/>
            <person name="Lauterbach L."/>
            <person name="Steele A.D."/>
            <person name="Gui C."/>
            <person name="Meng S."/>
            <person name="Li G."/>
            <person name="Viehrig K."/>
            <person name="Ye F."/>
            <person name="Su P."/>
            <person name="Kiefer A.F."/>
            <person name="Nichols A."/>
            <person name="Cepeda A.J."/>
            <person name="Yan W."/>
            <person name="Fan B."/>
            <person name="Jiang Y."/>
            <person name="Adhikari A."/>
            <person name="Zheng C.-J."/>
            <person name="Schuster L."/>
            <person name="Cowan T.M."/>
            <person name="Smanski M.J."/>
            <person name="Chevrette M.G."/>
            <person name="De Carvalho L.P.S."/>
            <person name="Shen B."/>
        </authorList>
    </citation>
    <scope>NUCLEOTIDE SEQUENCE [LARGE SCALE GENOMIC DNA]</scope>
    <source>
        <strain evidence="2 3">NPDC052347</strain>
    </source>
</reference>
<keyword evidence="3" id="KW-1185">Reference proteome</keyword>
<comment type="caution">
    <text evidence="2">The sequence shown here is derived from an EMBL/GenBank/DDBJ whole genome shotgun (WGS) entry which is preliminary data.</text>
</comment>
<dbReference type="Proteomes" id="UP001552594">
    <property type="component" value="Unassembled WGS sequence"/>
</dbReference>
<sequence length="90" mass="9665">MKRRLITAALGAAVLSAATYGTASAATASPHTAHSRSATASVTVIGDYISAFGCESNGMWGQFLGEWSSYKCVAVHEPNDDRPWYRLIVW</sequence>
<dbReference type="RefSeq" id="WP_109279609.1">
    <property type="nucleotide sequence ID" value="NZ_JBFAUK010000014.1"/>
</dbReference>
<evidence type="ECO:0000313" key="3">
    <source>
        <dbReference type="Proteomes" id="UP001552594"/>
    </source>
</evidence>
<evidence type="ECO:0008006" key="4">
    <source>
        <dbReference type="Google" id="ProtNLM"/>
    </source>
</evidence>
<evidence type="ECO:0000313" key="2">
    <source>
        <dbReference type="EMBL" id="MEV5508576.1"/>
    </source>
</evidence>
<proteinExistence type="predicted"/>
<gene>
    <name evidence="2" type="ORF">AB0L16_19265</name>
</gene>
<evidence type="ECO:0000256" key="1">
    <source>
        <dbReference type="SAM" id="SignalP"/>
    </source>
</evidence>